<dbReference type="EMBL" id="JAHLQT010026447">
    <property type="protein sequence ID" value="KAG7163519.1"/>
    <property type="molecule type" value="Genomic_DNA"/>
</dbReference>
<gene>
    <name evidence="1" type="ORF">Hamer_G002713</name>
</gene>
<proteinExistence type="predicted"/>
<feature type="non-terminal residue" evidence="1">
    <location>
        <position position="1"/>
    </location>
</feature>
<reference evidence="1" key="1">
    <citation type="journal article" date="2021" name="Sci. Adv.">
        <title>The American lobster genome reveals insights on longevity, neural, and immune adaptations.</title>
        <authorList>
            <person name="Polinski J.M."/>
            <person name="Zimin A.V."/>
            <person name="Clark K.F."/>
            <person name="Kohn A.B."/>
            <person name="Sadowski N."/>
            <person name="Timp W."/>
            <person name="Ptitsyn A."/>
            <person name="Khanna P."/>
            <person name="Romanova D.Y."/>
            <person name="Williams P."/>
            <person name="Greenwood S.J."/>
            <person name="Moroz L.L."/>
            <person name="Walt D.R."/>
            <person name="Bodnar A.G."/>
        </authorList>
    </citation>
    <scope>NUCLEOTIDE SEQUENCE</scope>
    <source>
        <strain evidence="1">GMGI-L3</strain>
    </source>
</reference>
<sequence>IIRLDEPKKGENQVDASVVALDLVGMLLGLNLQRRLPKTNSIRVLVAIHPSGETHFFQLIVKKAEIFKVLLQLGPSSALLQKYGGRENMMMWWMKKVVVLVIMMADVVASQSPQHKAFMSQEESVVRGSPWGVGVFEVVVDGQDANETLVLLSHLLHQARQ</sequence>
<accession>A0A8J5MUK0</accession>
<protein>
    <submittedName>
        <fullName evidence="1">Uncharacterized protein</fullName>
    </submittedName>
</protein>
<keyword evidence="2" id="KW-1185">Reference proteome</keyword>
<dbReference type="Proteomes" id="UP000747542">
    <property type="component" value="Unassembled WGS sequence"/>
</dbReference>
<dbReference type="AlphaFoldDB" id="A0A8J5MUK0"/>
<comment type="caution">
    <text evidence="1">The sequence shown here is derived from an EMBL/GenBank/DDBJ whole genome shotgun (WGS) entry which is preliminary data.</text>
</comment>
<evidence type="ECO:0000313" key="2">
    <source>
        <dbReference type="Proteomes" id="UP000747542"/>
    </source>
</evidence>
<organism evidence="1 2">
    <name type="scientific">Homarus americanus</name>
    <name type="common">American lobster</name>
    <dbReference type="NCBI Taxonomy" id="6706"/>
    <lineage>
        <taxon>Eukaryota</taxon>
        <taxon>Metazoa</taxon>
        <taxon>Ecdysozoa</taxon>
        <taxon>Arthropoda</taxon>
        <taxon>Crustacea</taxon>
        <taxon>Multicrustacea</taxon>
        <taxon>Malacostraca</taxon>
        <taxon>Eumalacostraca</taxon>
        <taxon>Eucarida</taxon>
        <taxon>Decapoda</taxon>
        <taxon>Pleocyemata</taxon>
        <taxon>Astacidea</taxon>
        <taxon>Nephropoidea</taxon>
        <taxon>Nephropidae</taxon>
        <taxon>Homarus</taxon>
    </lineage>
</organism>
<evidence type="ECO:0000313" key="1">
    <source>
        <dbReference type="EMBL" id="KAG7163519.1"/>
    </source>
</evidence>
<name>A0A8J5MUK0_HOMAM</name>
<feature type="non-terminal residue" evidence="1">
    <location>
        <position position="161"/>
    </location>
</feature>